<evidence type="ECO:0000313" key="10">
    <source>
        <dbReference type="EMBL" id="CBY14455.1"/>
    </source>
</evidence>
<keyword evidence="7" id="KW-0238">DNA-binding</keyword>
<dbReference type="GO" id="GO:0000166">
    <property type="term" value="F:nucleotide binding"/>
    <property type="evidence" value="ECO:0007669"/>
    <property type="project" value="InterPro"/>
</dbReference>
<keyword evidence="4" id="KW-0548">Nucleotidyltransferase</keyword>
<gene>
    <name evidence="10" type="ORF">GSOID_T00007459001</name>
</gene>
<evidence type="ECO:0000259" key="9">
    <source>
        <dbReference type="Pfam" id="PF03175"/>
    </source>
</evidence>
<dbReference type="InterPro" id="IPR004868">
    <property type="entry name" value="DNA-dir_DNA_pol_B_mt/vir"/>
</dbReference>
<dbReference type="InterPro" id="IPR043502">
    <property type="entry name" value="DNA/RNA_pol_sf"/>
</dbReference>
<feature type="domain" description="DNA-directed DNA polymerase family B mitochondria/virus" evidence="9">
    <location>
        <begin position="330"/>
        <end position="556"/>
    </location>
</feature>
<keyword evidence="11" id="KW-1185">Reference proteome</keyword>
<sequence>MLRVNLACYLGEINPYWIMGLIVSSEKPYDFYINRKNETELRRCWDRQSHRYSRTCFMFRARSFSEYFKLEEKYCVTEFPHPTKFRDLIYLQMIIEKDIELYVLKDEKTLDLLHAAKRKYKSEPLRLLIDDTAFDLDTVIDPILIIHNLNALPRNHYCPNEGCYFEFSIPSGMERHLKTCSNKVTSVTAKQKSYGLRDDIIMQLVNEQILPKEALLYRIDRFVCFDIETLEKKVGTRTPATELHASHHLLSIAIGTNFGFEKVFVRENSSAEAARQLVQDFVETLVEISDSWHNFFPNYFKEAVEKLENIVAEAKKKTEKRRFKGMLNKLVKHLKMNVYGFNSARFDLPVLVPYLLPIISKYDSKLSVIKKSRSYFLIENRKMAFRDVLNFSVPISLAGYLKQNSTEQTKSIWPYTFYNSVEEIKCSDHFPSHECFYSDLRQSNVSVEEYNENLNLFIQKKMKNPSYSMLDWLKRYNVLDVTPLSHAINTSFSNFHKVFGIDPSSSLSLPGFAQNCMFSLYRKDAPLSYSFHVKNDVIRDLFRKNIIGGLVNVFSRYIELDDKEAPRNAKFAPNGERFSKITFLDFNALYLWSANQKMPCTPGILWRNKGTYFSKSLMTTNNSLKALQWLCFVQKHDPNLVDSSGHRHTLQHQYFRGEHEENGWKIDGYAEIDGKKIFWEFLGCYYHTSCTSCHPNATDERWERKKAYLQSVGKLISIHECKWNSINKAYKWDSDEFPLIRNTYGKEHEIISGIRSGALFGYVVADVRCPPQLYRKIKDVNFPPVIQRLQVTPEMLSPLMRSKIERENTTLRETVVQTFNGKQQLLLTETVQFYLEKGFIIENITSFLQYRGVKVLEKFVQTITDGRVKAINEKQKELGLAYKTVGNSSYGKLGQKIGQPSAYYGNLEYLARKSKEKNFKFFNTLEQEDGDSEIYEIISSPKNANDNKALPMCVAILQHSKLLFLRFIYDCVFKYFEEGSYKLVYCDTDSIAIATTRTEDSGRTGRRASMEDTFFPIIKKGMLDDFKRIWGNWFVLTDEVRDEKTPGLLKVEWETKKGSMVALACKAYQCQGSTEDDIKRSTKGTPHSHLINQSSFKKALMEDLKDEENRVPVRSLGVKNQKIHRFTTTKRMLTSTFYKLQLASDKITTRPLQINGIII</sequence>
<accession>E4XXR1</accession>
<dbReference type="OrthoDB" id="5988713at2759"/>
<evidence type="ECO:0000256" key="4">
    <source>
        <dbReference type="ARBA" id="ARBA00022695"/>
    </source>
</evidence>
<comment type="catalytic activity">
    <reaction evidence="8">
        <text>DNA(n) + a 2'-deoxyribonucleoside 5'-triphosphate = DNA(n+1) + diphosphate</text>
        <dbReference type="Rhea" id="RHEA:22508"/>
        <dbReference type="Rhea" id="RHEA-COMP:17339"/>
        <dbReference type="Rhea" id="RHEA-COMP:17340"/>
        <dbReference type="ChEBI" id="CHEBI:33019"/>
        <dbReference type="ChEBI" id="CHEBI:61560"/>
        <dbReference type="ChEBI" id="CHEBI:173112"/>
        <dbReference type="EC" id="2.7.7.7"/>
    </reaction>
</comment>
<dbReference type="PANTHER" id="PTHR33206">
    <property type="entry name" value="PROTEIN CBG10425"/>
    <property type="match status" value="1"/>
</dbReference>
<dbReference type="InParanoid" id="E4XXR1"/>
<dbReference type="EC" id="2.7.7.7" evidence="2"/>
<keyword evidence="3" id="KW-0808">Transferase</keyword>
<evidence type="ECO:0000256" key="7">
    <source>
        <dbReference type="ARBA" id="ARBA00023125"/>
    </source>
</evidence>
<dbReference type="InterPro" id="IPR023211">
    <property type="entry name" value="DNA_pol_palm_dom_sf"/>
</dbReference>
<evidence type="ECO:0000256" key="3">
    <source>
        <dbReference type="ARBA" id="ARBA00022679"/>
    </source>
</evidence>
<dbReference type="GO" id="GO:0006260">
    <property type="term" value="P:DNA replication"/>
    <property type="evidence" value="ECO:0007669"/>
    <property type="project" value="UniProtKB-KW"/>
</dbReference>
<dbReference type="Proteomes" id="UP000001307">
    <property type="component" value="Unassembled WGS sequence"/>
</dbReference>
<dbReference type="AlphaFoldDB" id="E4XXR1"/>
<evidence type="ECO:0000256" key="6">
    <source>
        <dbReference type="ARBA" id="ARBA00022932"/>
    </source>
</evidence>
<dbReference type="SUPFAM" id="SSF56672">
    <property type="entry name" value="DNA/RNA polymerases"/>
    <property type="match status" value="1"/>
</dbReference>
<evidence type="ECO:0000256" key="2">
    <source>
        <dbReference type="ARBA" id="ARBA00012417"/>
    </source>
</evidence>
<dbReference type="GO" id="GO:0003677">
    <property type="term" value="F:DNA binding"/>
    <property type="evidence" value="ECO:0007669"/>
    <property type="project" value="UniProtKB-KW"/>
</dbReference>
<evidence type="ECO:0000256" key="1">
    <source>
        <dbReference type="ARBA" id="ARBA00005755"/>
    </source>
</evidence>
<protein>
    <recommendedName>
        <fullName evidence="2">DNA-directed DNA polymerase</fullName>
        <ecNumber evidence="2">2.7.7.7</ecNumber>
    </recommendedName>
</protein>
<organism evidence="10">
    <name type="scientific">Oikopleura dioica</name>
    <name type="common">Tunicate</name>
    <dbReference type="NCBI Taxonomy" id="34765"/>
    <lineage>
        <taxon>Eukaryota</taxon>
        <taxon>Metazoa</taxon>
        <taxon>Chordata</taxon>
        <taxon>Tunicata</taxon>
        <taxon>Appendicularia</taxon>
        <taxon>Copelata</taxon>
        <taxon>Oikopleuridae</taxon>
        <taxon>Oikopleura</taxon>
    </lineage>
</organism>
<evidence type="ECO:0000313" key="11">
    <source>
        <dbReference type="Proteomes" id="UP000001307"/>
    </source>
</evidence>
<evidence type="ECO:0000256" key="8">
    <source>
        <dbReference type="ARBA" id="ARBA00049244"/>
    </source>
</evidence>
<keyword evidence="6" id="KW-0239">DNA-directed DNA polymerase</keyword>
<keyword evidence="5" id="KW-0235">DNA replication</keyword>
<dbReference type="EMBL" id="FN653289">
    <property type="protein sequence ID" value="CBY14455.1"/>
    <property type="molecule type" value="Genomic_DNA"/>
</dbReference>
<dbReference type="Gene3D" id="3.90.1600.10">
    <property type="entry name" value="Palm domain of DNA polymerase"/>
    <property type="match status" value="1"/>
</dbReference>
<evidence type="ECO:0000256" key="5">
    <source>
        <dbReference type="ARBA" id="ARBA00022705"/>
    </source>
</evidence>
<name>E4XXR1_OIKDI</name>
<dbReference type="GO" id="GO:0003887">
    <property type="term" value="F:DNA-directed DNA polymerase activity"/>
    <property type="evidence" value="ECO:0007669"/>
    <property type="project" value="UniProtKB-KW"/>
</dbReference>
<proteinExistence type="inferred from homology"/>
<reference evidence="10" key="1">
    <citation type="journal article" date="2010" name="Science">
        <title>Plasticity of animal genome architecture unmasked by rapid evolution of a pelagic tunicate.</title>
        <authorList>
            <person name="Denoeud F."/>
            <person name="Henriet S."/>
            <person name="Mungpakdee S."/>
            <person name="Aury J.M."/>
            <person name="Da Silva C."/>
            <person name="Brinkmann H."/>
            <person name="Mikhaleva J."/>
            <person name="Olsen L.C."/>
            <person name="Jubin C."/>
            <person name="Canestro C."/>
            <person name="Bouquet J.M."/>
            <person name="Danks G."/>
            <person name="Poulain J."/>
            <person name="Campsteijn C."/>
            <person name="Adamski M."/>
            <person name="Cross I."/>
            <person name="Yadetie F."/>
            <person name="Muffato M."/>
            <person name="Louis A."/>
            <person name="Butcher S."/>
            <person name="Tsagkogeorga G."/>
            <person name="Konrad A."/>
            <person name="Singh S."/>
            <person name="Jensen M.F."/>
            <person name="Cong E.H."/>
            <person name="Eikeseth-Otteraa H."/>
            <person name="Noel B."/>
            <person name="Anthouard V."/>
            <person name="Porcel B.M."/>
            <person name="Kachouri-Lafond R."/>
            <person name="Nishino A."/>
            <person name="Ugolini M."/>
            <person name="Chourrout P."/>
            <person name="Nishida H."/>
            <person name="Aasland R."/>
            <person name="Huzurbazar S."/>
            <person name="Westhof E."/>
            <person name="Delsuc F."/>
            <person name="Lehrach H."/>
            <person name="Reinhardt R."/>
            <person name="Weissenbach J."/>
            <person name="Roy S.W."/>
            <person name="Artiguenave F."/>
            <person name="Postlethwait J.H."/>
            <person name="Manak J.R."/>
            <person name="Thompson E.M."/>
            <person name="Jaillon O."/>
            <person name="Du Pasquier L."/>
            <person name="Boudinot P."/>
            <person name="Liberles D.A."/>
            <person name="Volff J.N."/>
            <person name="Philippe H."/>
            <person name="Lenhard B."/>
            <person name="Roest Crollius H."/>
            <person name="Wincker P."/>
            <person name="Chourrout D."/>
        </authorList>
    </citation>
    <scope>NUCLEOTIDE SEQUENCE [LARGE SCALE GENOMIC DNA]</scope>
</reference>
<dbReference type="PANTHER" id="PTHR33206:SF1">
    <property type="entry name" value="DNA-DIRECTED DNA POLYMERASE"/>
    <property type="match status" value="1"/>
</dbReference>
<dbReference type="Pfam" id="PF03175">
    <property type="entry name" value="DNA_pol_B_2"/>
    <property type="match status" value="1"/>
</dbReference>
<comment type="similarity">
    <text evidence="1">Belongs to the DNA polymerase type-B family.</text>
</comment>